<dbReference type="Pfam" id="PF12902">
    <property type="entry name" value="Ferritin-like"/>
    <property type="match status" value="1"/>
</dbReference>
<dbReference type="Proteomes" id="UP001165296">
    <property type="component" value="Unassembled WGS sequence"/>
</dbReference>
<evidence type="ECO:0000313" key="3">
    <source>
        <dbReference type="Proteomes" id="UP001165296"/>
    </source>
</evidence>
<sequence>MQGNIARYLEPIFSIAEKTHREAVQLRAARALAPGAEALLAAPTTTEAAAPAKPVIPRELTGKGYLGFLLHINAEIEHGLMVQYLYAAYSIGGEQVPEQYRDRVRRWQEVILGIAKEEMGHFISCQNVLRLIGAPLNFARDDYPWDTPFYPFPFTLQPLTLDSLAKYVFAESPEGWIDSDDPIAREIKEKMQQVTADPHRVGTLFTVILQLIQDPDLISDEVFQSKTYPYQAKFDEWGRGYTGGNRGNTTGGNPPGTPDVLVMPLLSRDDAYNALLAISEQGEAPHVAADESGPSHFARFLTIYKEMREVLANTGGSWLPSRNLATNPYVGSGQPDEASTNLTKSGQPTDYTCEPITNEEAKAWAELFNLRYRMLLNYLMHSFQLDDSADIYGTRTPRGTIIAATFGEMYNLRSIANVLVRLPLADTGDKLAGPPFMIPYTLDLPMGELNKWLQHKDLLEASATVAHDIMALSATNQTYLNSLLEADKQLLQLVTQLTTKSPL</sequence>
<dbReference type="InterPro" id="IPR026820">
    <property type="entry name" value="VioB/RebD_dom"/>
</dbReference>
<accession>A0ABS8AL37</accession>
<protein>
    <submittedName>
        <fullName evidence="2">Ferritin-like protein</fullName>
    </submittedName>
</protein>
<gene>
    <name evidence="2" type="ORF">LGH74_00055</name>
</gene>
<feature type="domain" description="Iminophenyl-pyruvate dimer synthase" evidence="1">
    <location>
        <begin position="73"/>
        <end position="304"/>
    </location>
</feature>
<reference evidence="2" key="1">
    <citation type="submission" date="2021-10" db="EMBL/GenBank/DDBJ databases">
        <authorList>
            <person name="Dean J.D."/>
            <person name="Kim M.K."/>
            <person name="Newey C.N."/>
            <person name="Stoker T.S."/>
            <person name="Thompson D.W."/>
            <person name="Grose J.H."/>
        </authorList>
    </citation>
    <scope>NUCLEOTIDE SEQUENCE</scope>
    <source>
        <strain evidence="2">BT178</strain>
    </source>
</reference>
<organism evidence="2 3">
    <name type="scientific">Hymenobacter lucidus</name>
    <dbReference type="NCBI Taxonomy" id="2880930"/>
    <lineage>
        <taxon>Bacteria</taxon>
        <taxon>Pseudomonadati</taxon>
        <taxon>Bacteroidota</taxon>
        <taxon>Cytophagia</taxon>
        <taxon>Cytophagales</taxon>
        <taxon>Hymenobacteraceae</taxon>
        <taxon>Hymenobacter</taxon>
    </lineage>
</organism>
<dbReference type="RefSeq" id="WP_226170045.1">
    <property type="nucleotide sequence ID" value="NZ_JAJADR010000001.1"/>
</dbReference>
<keyword evidence="3" id="KW-1185">Reference proteome</keyword>
<proteinExistence type="predicted"/>
<evidence type="ECO:0000259" key="1">
    <source>
        <dbReference type="Pfam" id="PF12902"/>
    </source>
</evidence>
<dbReference type="EMBL" id="JAJADR010000001">
    <property type="protein sequence ID" value="MCB2406353.1"/>
    <property type="molecule type" value="Genomic_DNA"/>
</dbReference>
<comment type="caution">
    <text evidence="2">The sequence shown here is derived from an EMBL/GenBank/DDBJ whole genome shotgun (WGS) entry which is preliminary data.</text>
</comment>
<name>A0ABS8AL37_9BACT</name>
<dbReference type="Gene3D" id="1.20.1260.10">
    <property type="match status" value="1"/>
</dbReference>
<dbReference type="InterPro" id="IPR012347">
    <property type="entry name" value="Ferritin-like"/>
</dbReference>
<evidence type="ECO:0000313" key="2">
    <source>
        <dbReference type="EMBL" id="MCB2406353.1"/>
    </source>
</evidence>